<feature type="compositionally biased region" description="Basic and acidic residues" evidence="7">
    <location>
        <begin position="721"/>
        <end position="735"/>
    </location>
</feature>
<protein>
    <recommendedName>
        <fullName evidence="8">Protein kinase domain-containing protein</fullName>
    </recommendedName>
</protein>
<keyword evidence="2" id="KW-0808">Transferase</keyword>
<proteinExistence type="predicted"/>
<feature type="compositionally biased region" description="Polar residues" evidence="7">
    <location>
        <begin position="632"/>
        <end position="652"/>
    </location>
</feature>
<dbReference type="PROSITE" id="PS50011">
    <property type="entry name" value="PROTEIN_KINASE_DOM"/>
    <property type="match status" value="1"/>
</dbReference>
<dbReference type="CDD" id="cd05117">
    <property type="entry name" value="STKc_CAMK"/>
    <property type="match status" value="1"/>
</dbReference>
<dbReference type="GO" id="GO:0004674">
    <property type="term" value="F:protein serine/threonine kinase activity"/>
    <property type="evidence" value="ECO:0007669"/>
    <property type="project" value="UniProtKB-KW"/>
</dbReference>
<feature type="region of interest" description="Disordered" evidence="7">
    <location>
        <begin position="506"/>
        <end position="551"/>
    </location>
</feature>
<evidence type="ECO:0000256" key="5">
    <source>
        <dbReference type="ARBA" id="ARBA00022840"/>
    </source>
</evidence>
<dbReference type="InterPro" id="IPR017441">
    <property type="entry name" value="Protein_kinase_ATP_BS"/>
</dbReference>
<dbReference type="Proteomes" id="UP001489004">
    <property type="component" value="Unassembled WGS sequence"/>
</dbReference>
<evidence type="ECO:0000256" key="1">
    <source>
        <dbReference type="ARBA" id="ARBA00022527"/>
    </source>
</evidence>
<feature type="compositionally biased region" description="Low complexity" evidence="7">
    <location>
        <begin position="668"/>
        <end position="696"/>
    </location>
</feature>
<dbReference type="Gene3D" id="1.10.510.10">
    <property type="entry name" value="Transferase(Phosphotransferase) domain 1"/>
    <property type="match status" value="1"/>
</dbReference>
<dbReference type="EMBL" id="JALJOR010000012">
    <property type="protein sequence ID" value="KAK9807765.1"/>
    <property type="molecule type" value="Genomic_DNA"/>
</dbReference>
<feature type="compositionally biased region" description="Polar residues" evidence="7">
    <location>
        <begin position="698"/>
        <end position="711"/>
    </location>
</feature>
<dbReference type="InterPro" id="IPR050205">
    <property type="entry name" value="CDPK_Ser/Thr_kinases"/>
</dbReference>
<dbReference type="InterPro" id="IPR000719">
    <property type="entry name" value="Prot_kinase_dom"/>
</dbReference>
<feature type="compositionally biased region" description="Polar residues" evidence="7">
    <location>
        <begin position="506"/>
        <end position="520"/>
    </location>
</feature>
<dbReference type="PROSITE" id="PS00107">
    <property type="entry name" value="PROTEIN_KINASE_ATP"/>
    <property type="match status" value="1"/>
</dbReference>
<evidence type="ECO:0000313" key="9">
    <source>
        <dbReference type="EMBL" id="KAK9807765.1"/>
    </source>
</evidence>
<dbReference type="AlphaFoldDB" id="A0AAW1PD88"/>
<accession>A0AAW1PD88</accession>
<dbReference type="InterPro" id="IPR011993">
    <property type="entry name" value="PH-like_dom_sf"/>
</dbReference>
<dbReference type="GO" id="GO:0005524">
    <property type="term" value="F:ATP binding"/>
    <property type="evidence" value="ECO:0007669"/>
    <property type="project" value="UniProtKB-UniRule"/>
</dbReference>
<dbReference type="InterPro" id="IPR011009">
    <property type="entry name" value="Kinase-like_dom_sf"/>
</dbReference>
<evidence type="ECO:0000256" key="4">
    <source>
        <dbReference type="ARBA" id="ARBA00022777"/>
    </source>
</evidence>
<keyword evidence="10" id="KW-1185">Reference proteome</keyword>
<dbReference type="FunFam" id="1.10.510.10:FF:000571">
    <property type="entry name" value="Maternal embryonic leucine zipper kinase"/>
    <property type="match status" value="1"/>
</dbReference>
<dbReference type="PROSITE" id="PS00108">
    <property type="entry name" value="PROTEIN_KINASE_ST"/>
    <property type="match status" value="1"/>
</dbReference>
<organism evidence="9 10">
    <name type="scientific">[Myrmecia] bisecta</name>
    <dbReference type="NCBI Taxonomy" id="41462"/>
    <lineage>
        <taxon>Eukaryota</taxon>
        <taxon>Viridiplantae</taxon>
        <taxon>Chlorophyta</taxon>
        <taxon>core chlorophytes</taxon>
        <taxon>Trebouxiophyceae</taxon>
        <taxon>Trebouxiales</taxon>
        <taxon>Trebouxiaceae</taxon>
        <taxon>Myrmecia</taxon>
    </lineage>
</organism>
<feature type="binding site" evidence="6">
    <location>
        <position position="168"/>
    </location>
    <ligand>
        <name>ATP</name>
        <dbReference type="ChEBI" id="CHEBI:30616"/>
    </ligand>
</feature>
<dbReference type="SUPFAM" id="SSF50729">
    <property type="entry name" value="PH domain-like"/>
    <property type="match status" value="1"/>
</dbReference>
<evidence type="ECO:0000256" key="6">
    <source>
        <dbReference type="PROSITE-ProRule" id="PRU10141"/>
    </source>
</evidence>
<evidence type="ECO:0000313" key="10">
    <source>
        <dbReference type="Proteomes" id="UP001489004"/>
    </source>
</evidence>
<keyword evidence="4" id="KW-0418">Kinase</keyword>
<keyword evidence="3 6" id="KW-0547">Nucleotide-binding</keyword>
<dbReference type="InterPro" id="IPR008271">
    <property type="entry name" value="Ser/Thr_kinase_AS"/>
</dbReference>
<dbReference type="CDD" id="cd00821">
    <property type="entry name" value="PH"/>
    <property type="match status" value="1"/>
</dbReference>
<dbReference type="SMART" id="SM00220">
    <property type="entry name" value="S_TKc"/>
    <property type="match status" value="1"/>
</dbReference>
<feature type="region of interest" description="Disordered" evidence="7">
    <location>
        <begin position="566"/>
        <end position="743"/>
    </location>
</feature>
<feature type="compositionally biased region" description="Low complexity" evidence="7">
    <location>
        <begin position="575"/>
        <end position="585"/>
    </location>
</feature>
<evidence type="ECO:0000259" key="8">
    <source>
        <dbReference type="PROSITE" id="PS50011"/>
    </source>
</evidence>
<evidence type="ECO:0000256" key="7">
    <source>
        <dbReference type="SAM" id="MobiDB-lite"/>
    </source>
</evidence>
<feature type="compositionally biased region" description="Basic and acidic residues" evidence="7">
    <location>
        <begin position="521"/>
        <end position="545"/>
    </location>
</feature>
<gene>
    <name evidence="9" type="ORF">WJX72_008555</name>
</gene>
<dbReference type="Pfam" id="PF00069">
    <property type="entry name" value="Pkinase"/>
    <property type="match status" value="1"/>
</dbReference>
<keyword evidence="1" id="KW-0723">Serine/threonine-protein kinase</keyword>
<dbReference type="PANTHER" id="PTHR24349">
    <property type="entry name" value="SERINE/THREONINE-PROTEIN KINASE"/>
    <property type="match status" value="1"/>
</dbReference>
<comment type="caution">
    <text evidence="9">The sequence shown here is derived from an EMBL/GenBank/DDBJ whole genome shotgun (WGS) entry which is preliminary data.</text>
</comment>
<evidence type="ECO:0000256" key="2">
    <source>
        <dbReference type="ARBA" id="ARBA00022679"/>
    </source>
</evidence>
<reference evidence="9 10" key="1">
    <citation type="journal article" date="2024" name="Nat. Commun.">
        <title>Phylogenomics reveals the evolutionary origins of lichenization in chlorophyte algae.</title>
        <authorList>
            <person name="Puginier C."/>
            <person name="Libourel C."/>
            <person name="Otte J."/>
            <person name="Skaloud P."/>
            <person name="Haon M."/>
            <person name="Grisel S."/>
            <person name="Petersen M."/>
            <person name="Berrin J.G."/>
            <person name="Delaux P.M."/>
            <person name="Dal Grande F."/>
            <person name="Keller J."/>
        </authorList>
    </citation>
    <scope>NUCLEOTIDE SEQUENCE [LARGE SCALE GENOMIC DNA]</scope>
    <source>
        <strain evidence="9 10">SAG 2043</strain>
    </source>
</reference>
<name>A0AAW1PD88_9CHLO</name>
<evidence type="ECO:0000256" key="3">
    <source>
        <dbReference type="ARBA" id="ARBA00022741"/>
    </source>
</evidence>
<dbReference type="Gene3D" id="2.30.29.30">
    <property type="entry name" value="Pleckstrin-homology domain (PH domain)/Phosphotyrosine-binding domain (PTB)"/>
    <property type="match status" value="1"/>
</dbReference>
<sequence>MNTARDTLESRRRSLRRLASKPEPTHVSKAGFLWKRAHLTRNWLQRWHIVRKGVFRYCDGPGKFEDTGGRVLSGRVSSVKHLETPRHRNSQKMWGFAMIDDTGKRKKLFCESQADRDEWVWFFDNLANKEVLVTERYDVLWDDMIGSGAFAAVVRCFGKHDKRAYALKVIARTAYREHYELMNKEVTVMHMVGVHPHLVTLKEVLYAKQRLYLVTEYLDGGELGMRISSHHAFSEREASTLVRQLLQALVHLHDRRIVHMDIKPENLVFCSKASDSPIKLIDFSLSAFFHEPTEPGGTPEFMAPELVADPDGMAKTGWGPEVDMWAVGIMLFWLLCGRTPFDDSNVPRILQNIEEGRWAFREWQWATISTAAKNLIRSLLKRNPKRRPSARELLQHPWVTGAEAPPGLDGSLDLIRDPMQLIHDSRLLAAKPKLPIQLGDEGAGETPYSIARTQGQSGKLGTLPEDGSVRGAAFERALESGLPAGLTSTAGGEACATPCSAMSVQRKGSGQESATISSSAHDLEHQQRLGSADSHRGSGHSDHSDQSAATPSFSAWKSLLASHALATSDSDDDQQSGPSMSSSGSRLRSQAGHCETPKSEDSPFFGGSTDSPKPQRAFWEALSGPFAGGRPQLQSQPQASTPVRGTSTSRLSKPNVPVPGPGTSFDEPGTPDSTSTSDASSLSPAPSSQAGLSPAPTISPSKRSFAHSRSFSEPPAVISIRTERENDGVEEETTRSPKARQTAWSGLIARDKHEIIGMKELRTVYVRTSMRRALIRAQKDKSLTNVLEHARSRLSSQFSIESYVASAPQSFSNSPMSPASGAAAVTALLAGMDLQRAAVTSSAAHAAATAGTAGAPLGKPPTGAPLAVKARAA</sequence>
<dbReference type="SUPFAM" id="SSF56112">
    <property type="entry name" value="Protein kinase-like (PK-like)"/>
    <property type="match status" value="1"/>
</dbReference>
<keyword evidence="5 6" id="KW-0067">ATP-binding</keyword>
<feature type="domain" description="Protein kinase" evidence="8">
    <location>
        <begin position="139"/>
        <end position="399"/>
    </location>
</feature>
<feature type="region of interest" description="Disordered" evidence="7">
    <location>
        <begin position="849"/>
        <end position="873"/>
    </location>
</feature>